<dbReference type="EC" id="3.2.1.21" evidence="4 11"/>
<keyword evidence="6" id="KW-0136">Cellulose degradation</keyword>
<dbReference type="GO" id="GO:0008422">
    <property type="term" value="F:beta-glucosidase activity"/>
    <property type="evidence" value="ECO:0007669"/>
    <property type="project" value="UniProtKB-EC"/>
</dbReference>
<sequence length="840" mass="92465">MTLSDSIMRIPSFDVEEVIKNATLNEKIALLSGKDFWHTHPLENHNVPSIRTSDGPNGVRGTKFFNGQPATCIPCGTGLASSWDVDLIRTAGVLMGKECKAKGVHCWLGPTVNIQRSPLGGRGFESFSEDPYLSGKLAGSYINGVQSTGVVAAIKHFVCNDLEHERYAVNVVISQRALREIYLLPFQIAIAESSPGALMTAYNRVNGTHASENSFLIEDILRKEWKWKGLVMSDWTGTYSTSEALNAGLDLEMPGPSRWRGVLASLAISSKKLDPKTLDSRVRNVLDFVKRASRARVVAVEGFLDVPEDRAINRKLASNCTVLLKNDHGQLPFPPDLTEIALIGPGIMETSISGGGSAALEASYIITPYEAIVKKLSKVKDVKIHYEVGAYSHRLLPTIGKYMRAASGKTGASIRFYREPAIFKNREVIDEIWLVDTLFQLMDYRNPKLEGLFYASVEGMFTAPATGDFEFGVTTYGSGDLYVDDKLLIDNTTAQEPGLTFFGKGTAEKTGLIHMEENKEYKLRLEFASGPSSKIQRPGVVNLGGGAGRIGAILAQDETSSIARAVALATTHKHVVLCAGLSADWESEGFDRPDMNLPRNIPKLIAAVVKANPNTVVVTQSGTPINMMPWAHNASTMIHTWYNGNETGNGLADVIFGDINPSAKLPLSFPLRVQDNPAFLSSRSEKGRMHYSEDIYVGYRYYEKLEKEVLFPFGHGLSYTEFAYSTLEVSDTRVQLKLKNTGKRPGAEVVQLYISANKESASVSRPEKELKGFAKVFLLGYEERLVTIPLDRFATSFWDELEEAWVSEQGTYKISVGNSSSNILLQGELQVREKTLWTGL</sequence>
<reference evidence="13 14" key="1">
    <citation type="submission" date="2018-05" db="EMBL/GenBank/DDBJ databases">
        <title>Whole genome sequencing for identification of molecular markers to develop diagnostic detection tools for the regulated plant pathogen Lachnellula willkommii.</title>
        <authorList>
            <person name="Giroux E."/>
            <person name="Bilodeau G."/>
        </authorList>
    </citation>
    <scope>NUCLEOTIDE SEQUENCE [LARGE SCALE GENOMIC DNA]</scope>
    <source>
        <strain evidence="13 14">CBS 625.97</strain>
    </source>
</reference>
<dbReference type="SMART" id="SM01217">
    <property type="entry name" value="Fn3_like"/>
    <property type="match status" value="1"/>
</dbReference>
<dbReference type="InterPro" id="IPR026891">
    <property type="entry name" value="Fn3-like"/>
</dbReference>
<dbReference type="InterPro" id="IPR002772">
    <property type="entry name" value="Glyco_hydro_3_C"/>
</dbReference>
<dbReference type="Gene3D" id="2.60.120.260">
    <property type="entry name" value="Galactose-binding domain-like"/>
    <property type="match status" value="1"/>
</dbReference>
<dbReference type="GO" id="GO:0030245">
    <property type="term" value="P:cellulose catabolic process"/>
    <property type="evidence" value="ECO:0007669"/>
    <property type="project" value="UniProtKB-UniPathway"/>
</dbReference>
<accession>A0A7D8YV56</accession>
<dbReference type="SMART" id="SM00758">
    <property type="entry name" value="PA14"/>
    <property type="match status" value="1"/>
</dbReference>
<comment type="catalytic activity">
    <reaction evidence="1 11">
        <text>Hydrolysis of terminal, non-reducing beta-D-glucosyl residues with release of beta-D-glucose.</text>
        <dbReference type="EC" id="3.2.1.21"/>
    </reaction>
</comment>
<proteinExistence type="inferred from homology"/>
<evidence type="ECO:0000256" key="8">
    <source>
        <dbReference type="ARBA" id="ARBA00023277"/>
    </source>
</evidence>
<dbReference type="InterPro" id="IPR017853">
    <property type="entry name" value="GH"/>
</dbReference>
<evidence type="ECO:0000313" key="14">
    <source>
        <dbReference type="Proteomes" id="UP000481288"/>
    </source>
</evidence>
<dbReference type="SUPFAM" id="SSF52279">
    <property type="entry name" value="Beta-D-glucan exohydrolase, C-terminal domain"/>
    <property type="match status" value="1"/>
</dbReference>
<keyword evidence="14" id="KW-1185">Reference proteome</keyword>
<gene>
    <name evidence="13" type="primary">bglK</name>
    <name evidence="13" type="ORF">LCER1_G004193</name>
</gene>
<comment type="pathway">
    <text evidence="2 11">Glycan metabolism; cellulose degradation.</text>
</comment>
<dbReference type="Gene3D" id="2.60.40.10">
    <property type="entry name" value="Immunoglobulins"/>
    <property type="match status" value="1"/>
</dbReference>
<evidence type="ECO:0000259" key="12">
    <source>
        <dbReference type="PROSITE" id="PS51820"/>
    </source>
</evidence>
<organism evidence="13 14">
    <name type="scientific">Lachnellula cervina</name>
    <dbReference type="NCBI Taxonomy" id="1316786"/>
    <lineage>
        <taxon>Eukaryota</taxon>
        <taxon>Fungi</taxon>
        <taxon>Dikarya</taxon>
        <taxon>Ascomycota</taxon>
        <taxon>Pezizomycotina</taxon>
        <taxon>Leotiomycetes</taxon>
        <taxon>Helotiales</taxon>
        <taxon>Lachnaceae</taxon>
        <taxon>Lachnellula</taxon>
    </lineage>
</organism>
<keyword evidence="8 11" id="KW-0119">Carbohydrate metabolism</keyword>
<evidence type="ECO:0000256" key="10">
    <source>
        <dbReference type="ARBA" id="ARBA00023326"/>
    </source>
</evidence>
<keyword evidence="9 11" id="KW-0326">Glycosidase</keyword>
<comment type="similarity">
    <text evidence="3 11">Belongs to the glycosyl hydrolase 3 family.</text>
</comment>
<dbReference type="InterPro" id="IPR036962">
    <property type="entry name" value="Glyco_hydro_3_N_sf"/>
</dbReference>
<dbReference type="OrthoDB" id="47059at2759"/>
<evidence type="ECO:0000256" key="4">
    <source>
        <dbReference type="ARBA" id="ARBA00012744"/>
    </source>
</evidence>
<dbReference type="PROSITE" id="PS00775">
    <property type="entry name" value="GLYCOSYL_HYDROL_F3"/>
    <property type="match status" value="1"/>
</dbReference>
<dbReference type="Gene3D" id="3.20.20.300">
    <property type="entry name" value="Glycoside hydrolase, family 3, N-terminal domain"/>
    <property type="match status" value="1"/>
</dbReference>
<dbReference type="PANTHER" id="PTHR42715:SF13">
    <property type="entry name" value="BETA-GLUCOSIDASE K-RELATED"/>
    <property type="match status" value="1"/>
</dbReference>
<evidence type="ECO:0000256" key="1">
    <source>
        <dbReference type="ARBA" id="ARBA00000448"/>
    </source>
</evidence>
<dbReference type="AlphaFoldDB" id="A0A7D8YV56"/>
<keyword evidence="5 11" id="KW-0378">Hydrolase</keyword>
<dbReference type="Proteomes" id="UP000481288">
    <property type="component" value="Unassembled WGS sequence"/>
</dbReference>
<dbReference type="InterPro" id="IPR050288">
    <property type="entry name" value="Cellulose_deg_GH3"/>
</dbReference>
<keyword evidence="7" id="KW-0325">Glycoprotein</keyword>
<evidence type="ECO:0000256" key="9">
    <source>
        <dbReference type="ARBA" id="ARBA00023295"/>
    </source>
</evidence>
<dbReference type="FunFam" id="3.20.20.300:FF:000006">
    <property type="entry name" value="Beta-glucosidase H"/>
    <property type="match status" value="1"/>
</dbReference>
<dbReference type="InterPro" id="IPR037524">
    <property type="entry name" value="PA14/GLEYA"/>
</dbReference>
<feature type="domain" description="PA14" evidence="12">
    <location>
        <begin position="407"/>
        <end position="566"/>
    </location>
</feature>
<dbReference type="SUPFAM" id="SSF51445">
    <property type="entry name" value="(Trans)glycosidases"/>
    <property type="match status" value="1"/>
</dbReference>
<dbReference type="PRINTS" id="PR00133">
    <property type="entry name" value="GLHYDRLASE3"/>
</dbReference>
<evidence type="ECO:0000256" key="2">
    <source>
        <dbReference type="ARBA" id="ARBA00004987"/>
    </source>
</evidence>
<dbReference type="InterPro" id="IPR013783">
    <property type="entry name" value="Ig-like_fold"/>
</dbReference>
<dbReference type="Gene3D" id="3.40.50.1700">
    <property type="entry name" value="Glycoside hydrolase family 3 C-terminal domain"/>
    <property type="match status" value="1"/>
</dbReference>
<evidence type="ECO:0000256" key="7">
    <source>
        <dbReference type="ARBA" id="ARBA00023180"/>
    </source>
</evidence>
<evidence type="ECO:0000256" key="3">
    <source>
        <dbReference type="ARBA" id="ARBA00005336"/>
    </source>
</evidence>
<dbReference type="FunFam" id="2.60.40.10:FF:000495">
    <property type="entry name" value="Periplasmic beta-glucosidase"/>
    <property type="match status" value="1"/>
</dbReference>
<dbReference type="InterPro" id="IPR036881">
    <property type="entry name" value="Glyco_hydro_3_C_sf"/>
</dbReference>
<dbReference type="PROSITE" id="PS51820">
    <property type="entry name" value="PA14"/>
    <property type="match status" value="1"/>
</dbReference>
<dbReference type="EMBL" id="QGMG01000267">
    <property type="protein sequence ID" value="TVY55171.1"/>
    <property type="molecule type" value="Genomic_DNA"/>
</dbReference>
<dbReference type="InterPro" id="IPR001764">
    <property type="entry name" value="Glyco_hydro_3_N"/>
</dbReference>
<dbReference type="InterPro" id="IPR011658">
    <property type="entry name" value="PA14_dom"/>
</dbReference>
<dbReference type="UniPathway" id="UPA00696"/>
<dbReference type="Pfam" id="PF14310">
    <property type="entry name" value="Fn3-like"/>
    <property type="match status" value="1"/>
</dbReference>
<comment type="caution">
    <text evidence="13">The sequence shown here is derived from an EMBL/GenBank/DDBJ whole genome shotgun (WGS) entry which is preliminary data.</text>
</comment>
<evidence type="ECO:0000256" key="11">
    <source>
        <dbReference type="RuleBase" id="RU361161"/>
    </source>
</evidence>
<keyword evidence="10 11" id="KW-0624">Polysaccharide degradation</keyword>
<evidence type="ECO:0000256" key="6">
    <source>
        <dbReference type="ARBA" id="ARBA00023001"/>
    </source>
</evidence>
<dbReference type="Pfam" id="PF01915">
    <property type="entry name" value="Glyco_hydro_3_C"/>
    <property type="match status" value="1"/>
</dbReference>
<evidence type="ECO:0000256" key="5">
    <source>
        <dbReference type="ARBA" id="ARBA00022801"/>
    </source>
</evidence>
<name>A0A7D8YV56_9HELO</name>
<dbReference type="Pfam" id="PF00933">
    <property type="entry name" value="Glyco_hydro_3"/>
    <property type="match status" value="1"/>
</dbReference>
<dbReference type="PANTHER" id="PTHR42715">
    <property type="entry name" value="BETA-GLUCOSIDASE"/>
    <property type="match status" value="1"/>
</dbReference>
<protein>
    <recommendedName>
        <fullName evidence="4 11">beta-glucosidase</fullName>
        <ecNumber evidence="4 11">3.2.1.21</ecNumber>
    </recommendedName>
</protein>
<evidence type="ECO:0000313" key="13">
    <source>
        <dbReference type="EMBL" id="TVY55171.1"/>
    </source>
</evidence>
<dbReference type="Pfam" id="PF07691">
    <property type="entry name" value="PA14"/>
    <property type="match status" value="1"/>
</dbReference>
<dbReference type="InterPro" id="IPR019800">
    <property type="entry name" value="Glyco_hydro_3_AS"/>
</dbReference>